<keyword evidence="4" id="KW-1185">Reference proteome</keyword>
<sequence>MDLIELFMHWDAGRSKSELAVSLGMDRKTVQKYLAPAEAEGLVPGLGLAAEEWRDLVSGWFPTVVDGRLRQITWPEFDARIEWVREQLDAGVAGAVVHQRLVDEHGVRASQRSFYRWLAATLPDAGRAGRALTVLKPPSAPGELGEVDYGMLGHWRDPATGKGHRVWAFVLTLPFSKQVFVFPTTRMDQMAWTNAHVAAFELFGGVPRRLTPDNLKTGVITPDLYDPRINRAYAELAVHYGTLIDPARGYRPKDKPHVERMVQYVRGSFWAGRSFTSLAQMRAEAARWCREVAGARRPRALAGQTSWEVFAAVERPALVPLPARRLEPAEWRTATVGSDCHASVRGVLYSVPYQLVGTRLDVRVSATMVEFHLDGAITKVHPRITKGRQTDLSDYPPAAAGFFTRDAAWCRANASLIGPAAAALVEGLLQEPAVHRIRAAQGIIRLAGTHFPEAVETACAAAAAAGDPTLKTVRGLLAAGVTVLPVRPNGDNGAGAYLRGPGAFTAS</sequence>
<dbReference type="EMBL" id="BMFW01000063">
    <property type="protein sequence ID" value="GGI03191.1"/>
    <property type="molecule type" value="Genomic_DNA"/>
</dbReference>
<reference evidence="4" key="1">
    <citation type="journal article" date="2019" name="Int. J. Syst. Evol. Microbiol.">
        <title>The Global Catalogue of Microorganisms (GCM) 10K type strain sequencing project: providing services to taxonomists for standard genome sequencing and annotation.</title>
        <authorList>
            <consortium name="The Broad Institute Genomics Platform"/>
            <consortium name="The Broad Institute Genome Sequencing Center for Infectious Disease"/>
            <person name="Wu L."/>
            <person name="Ma J."/>
        </authorList>
    </citation>
    <scope>NUCLEOTIDE SEQUENCE [LARGE SCALE GENOMIC DNA]</scope>
    <source>
        <strain evidence="4">CGMCC 1.12778</strain>
    </source>
</reference>
<protein>
    <submittedName>
        <fullName evidence="3">Transposase</fullName>
    </submittedName>
</protein>
<dbReference type="InterPro" id="IPR036397">
    <property type="entry name" value="RNaseH_sf"/>
</dbReference>
<feature type="domain" description="Integrase catalytic" evidence="2">
    <location>
        <begin position="137"/>
        <end position="314"/>
    </location>
</feature>
<dbReference type="InterPro" id="IPR012337">
    <property type="entry name" value="RNaseH-like_sf"/>
</dbReference>
<dbReference type="SUPFAM" id="SSF53098">
    <property type="entry name" value="Ribonuclease H-like"/>
    <property type="match status" value="1"/>
</dbReference>
<evidence type="ECO:0000313" key="3">
    <source>
        <dbReference type="EMBL" id="GGI03191.1"/>
    </source>
</evidence>
<dbReference type="Gene3D" id="3.30.420.10">
    <property type="entry name" value="Ribonuclease H-like superfamily/Ribonuclease H"/>
    <property type="match status" value="1"/>
</dbReference>
<evidence type="ECO:0000313" key="4">
    <source>
        <dbReference type="Proteomes" id="UP000643279"/>
    </source>
</evidence>
<evidence type="ECO:0000256" key="1">
    <source>
        <dbReference type="ARBA" id="ARBA00009277"/>
    </source>
</evidence>
<dbReference type="NCBIfam" id="NF033546">
    <property type="entry name" value="transpos_IS21"/>
    <property type="match status" value="1"/>
</dbReference>
<dbReference type="PROSITE" id="PS50994">
    <property type="entry name" value="INTEGRASE"/>
    <property type="match status" value="1"/>
</dbReference>
<dbReference type="PANTHER" id="PTHR35004">
    <property type="entry name" value="TRANSPOSASE RV3428C-RELATED"/>
    <property type="match status" value="1"/>
</dbReference>
<dbReference type="Pfam" id="PF22483">
    <property type="entry name" value="Mu-transpos_C_2"/>
    <property type="match status" value="1"/>
</dbReference>
<proteinExistence type="inferred from homology"/>
<evidence type="ECO:0000259" key="2">
    <source>
        <dbReference type="PROSITE" id="PS50994"/>
    </source>
</evidence>
<dbReference type="Proteomes" id="UP000643279">
    <property type="component" value="Unassembled WGS sequence"/>
</dbReference>
<dbReference type="InterPro" id="IPR001584">
    <property type="entry name" value="Integrase_cat-core"/>
</dbReference>
<gene>
    <name evidence="3" type="ORF">GCM10007170_46600</name>
</gene>
<dbReference type="RefSeq" id="WP_188573858.1">
    <property type="nucleotide sequence ID" value="NZ_BMFW01000063.1"/>
</dbReference>
<accession>A0ABQ2AZA3</accession>
<organism evidence="3 4">
    <name type="scientific">Arthrobacter liuii</name>
    <dbReference type="NCBI Taxonomy" id="1476996"/>
    <lineage>
        <taxon>Bacteria</taxon>
        <taxon>Bacillati</taxon>
        <taxon>Actinomycetota</taxon>
        <taxon>Actinomycetes</taxon>
        <taxon>Micrococcales</taxon>
        <taxon>Micrococcaceae</taxon>
        <taxon>Arthrobacter</taxon>
    </lineage>
</organism>
<name>A0ABQ2AZA3_9MICC</name>
<dbReference type="PANTHER" id="PTHR35004:SF8">
    <property type="entry name" value="TRANSPOSASE RV3428C-RELATED"/>
    <property type="match status" value="1"/>
</dbReference>
<comment type="similarity">
    <text evidence="1">Belongs to the transposase IS21/IS408/IS1162 family.</text>
</comment>
<comment type="caution">
    <text evidence="3">The sequence shown here is derived from an EMBL/GenBank/DDBJ whole genome shotgun (WGS) entry which is preliminary data.</text>
</comment>
<dbReference type="InterPro" id="IPR054353">
    <property type="entry name" value="IstA-like_C"/>
</dbReference>